<dbReference type="InterPro" id="IPR050902">
    <property type="entry name" value="ABC_Transporter_SBP"/>
</dbReference>
<evidence type="ECO:0000313" key="2">
    <source>
        <dbReference type="EMBL" id="QTX33782.1"/>
    </source>
</evidence>
<keyword evidence="3" id="KW-1185">Reference proteome</keyword>
<name>A0A9Q7AS89_9BACT</name>
<dbReference type="AlphaFoldDB" id="A0A9Q7AS89"/>
<dbReference type="KEGG" id="aram:KAR29_10300"/>
<dbReference type="Gene3D" id="1.20.58.2180">
    <property type="match status" value="1"/>
</dbReference>
<dbReference type="EMBL" id="CP072943">
    <property type="protein sequence ID" value="QTX33782.1"/>
    <property type="molecule type" value="Genomic_DNA"/>
</dbReference>
<reference evidence="3" key="1">
    <citation type="submission" date="2021-04" db="EMBL/GenBank/DDBJ databases">
        <title>A novel Synergistetes isolate from a pyrite-forming mixed culture.</title>
        <authorList>
            <person name="Bunk B."/>
            <person name="Sproer C."/>
            <person name="Spring S."/>
            <person name="Pester M."/>
        </authorList>
    </citation>
    <scope>NUCLEOTIDE SEQUENCE [LARGE SCALE GENOMIC DNA]</scope>
    <source>
        <strain evidence="3">J.5.4.2-T.3.5.2</strain>
    </source>
</reference>
<evidence type="ECO:0000259" key="1">
    <source>
        <dbReference type="Pfam" id="PF01497"/>
    </source>
</evidence>
<dbReference type="InterPro" id="IPR002491">
    <property type="entry name" value="ABC_transptr_periplasmic_BD"/>
</dbReference>
<dbReference type="Pfam" id="PF01497">
    <property type="entry name" value="Peripla_BP_2"/>
    <property type="match status" value="1"/>
</dbReference>
<feature type="domain" description="Fe/B12 periplasmic-binding" evidence="1">
    <location>
        <begin position="24"/>
        <end position="247"/>
    </location>
</feature>
<dbReference type="PANTHER" id="PTHR30535:SF34">
    <property type="entry name" value="MOLYBDATE-BINDING PROTEIN MOLA"/>
    <property type="match status" value="1"/>
</dbReference>
<gene>
    <name evidence="2" type="ORF">KAR29_10300</name>
</gene>
<dbReference type="SUPFAM" id="SSF53807">
    <property type="entry name" value="Helical backbone' metal receptor"/>
    <property type="match status" value="1"/>
</dbReference>
<sequence>MAGNEVDVPDKVERILITCYGGATHELTVLGGADLIVGQPSMKPFPLLAGMHPSFKEIPDAGSFNNVNVEEALKLNPDLVIASVTSAQGNRQLAEAGLPVVAVLTGKADVEKIQREFLLVGSLIGREERAQRLVDYWQKVLKLLEERTAPIPREERKRVYYMLGNFLHTNGSDWWGEFLITTAGGINVASELGRGRDINAETLLRWDPDDIIVSGNEGSLLPPAELRDHPQIGTLRAVRENRLHYCPVGAFWWDRPSPEAILGFLWLGKTLYPSRFADVDLTVETKAFFREFYDATLSDEDVQLFFNPAALARQ</sequence>
<dbReference type="PANTHER" id="PTHR30535">
    <property type="entry name" value="VITAMIN B12-BINDING PROTEIN"/>
    <property type="match status" value="1"/>
</dbReference>
<dbReference type="CDD" id="cd01142">
    <property type="entry name" value="TroA_e"/>
    <property type="match status" value="1"/>
</dbReference>
<protein>
    <submittedName>
        <fullName evidence="2">ABC transporter substrate-binding protein</fullName>
    </submittedName>
</protein>
<proteinExistence type="predicted"/>
<dbReference type="Gene3D" id="3.40.50.1980">
    <property type="entry name" value="Nitrogenase molybdenum iron protein domain"/>
    <property type="match status" value="2"/>
</dbReference>
<evidence type="ECO:0000313" key="3">
    <source>
        <dbReference type="Proteomes" id="UP000671879"/>
    </source>
</evidence>
<accession>A0A9Q7AS89</accession>
<organism evidence="2 3">
    <name type="scientific">Aminithiophilus ramosus</name>
    <dbReference type="NCBI Taxonomy" id="3029084"/>
    <lineage>
        <taxon>Bacteria</taxon>
        <taxon>Thermotogati</taxon>
        <taxon>Synergistota</taxon>
        <taxon>Synergistia</taxon>
        <taxon>Synergistales</taxon>
        <taxon>Aminithiophilaceae</taxon>
        <taxon>Aminithiophilus</taxon>
    </lineage>
</organism>
<dbReference type="Proteomes" id="UP000671879">
    <property type="component" value="Chromosome"/>
</dbReference>